<dbReference type="Proteomes" id="UP000562984">
    <property type="component" value="Unassembled WGS sequence"/>
</dbReference>
<dbReference type="AlphaFoldDB" id="A0A849ABZ5"/>
<dbReference type="Gene3D" id="1.20.5.170">
    <property type="match status" value="1"/>
</dbReference>
<evidence type="ECO:0000313" key="3">
    <source>
        <dbReference type="EMBL" id="NNG36010.1"/>
    </source>
</evidence>
<reference evidence="3 4" key="1">
    <citation type="submission" date="2020-05" db="EMBL/GenBank/DDBJ databases">
        <title>Nakamurella sp. DB0629 isolated from air conditioner.</title>
        <authorList>
            <person name="Kim D.H."/>
            <person name="Kim D.-U."/>
        </authorList>
    </citation>
    <scope>NUCLEOTIDE SEQUENCE [LARGE SCALE GENOMIC DNA]</scope>
    <source>
        <strain evidence="3 4">DB0629</strain>
    </source>
</reference>
<evidence type="ECO:0000259" key="2">
    <source>
        <dbReference type="SMART" id="SM00382"/>
    </source>
</evidence>
<comment type="caution">
    <text evidence="3">The sequence shown here is derived from an EMBL/GenBank/DDBJ whole genome shotgun (WGS) entry which is preliminary data.</text>
</comment>
<sequence>MSTPPRRAARALPSAAELAAGVMAGDRTALSRAVTVVESTRPEHRELARELLQRLHSAPGPADRSATVRVGISGVPGVGKSTFIEALGSLLTSRGHRVGVLAVDPSSSRTGGSVLGDRTRMPRLTADPRAYVRPSPAAGTLGGVTRATAQTIPLLEAAGYDVVLVETVGVGQSEIAVAGMVDTFLLLGLARTGDQLQGIKKGVLEIADVVAINKADGDARPDAVAAAKELTAALRLVYGRGAPWLPPVLTCSALTGDDIDTVWSTVGKHRHHLGAEGLSRKRSEQQWSLAQTLVTDELLARLRRSPAVRDEQQQLRAQVVDGSLSAAAAADQLLAAFDASSRR</sequence>
<dbReference type="EC" id="3.6.5.-" evidence="3"/>
<dbReference type="PANTHER" id="PTHR23408">
    <property type="entry name" value="METHYLMALONYL-COA MUTASE"/>
    <property type="match status" value="1"/>
</dbReference>
<dbReference type="SMART" id="SM00382">
    <property type="entry name" value="AAA"/>
    <property type="match status" value="1"/>
</dbReference>
<dbReference type="NCBIfam" id="NF006958">
    <property type="entry name" value="PRK09435.1"/>
    <property type="match status" value="1"/>
</dbReference>
<dbReference type="InterPro" id="IPR005129">
    <property type="entry name" value="GTPase_ArgK"/>
</dbReference>
<evidence type="ECO:0000313" key="4">
    <source>
        <dbReference type="Proteomes" id="UP000562984"/>
    </source>
</evidence>
<dbReference type="GO" id="GO:0003924">
    <property type="term" value="F:GTPase activity"/>
    <property type="evidence" value="ECO:0007669"/>
    <property type="project" value="InterPro"/>
</dbReference>
<comment type="similarity">
    <text evidence="1">Belongs to the SIMIBI class G3E GTPase family. ArgK/MeaB subfamily.</text>
</comment>
<dbReference type="Gene3D" id="3.40.50.300">
    <property type="entry name" value="P-loop containing nucleotide triphosphate hydrolases"/>
    <property type="match status" value="1"/>
</dbReference>
<dbReference type="GO" id="GO:0005737">
    <property type="term" value="C:cytoplasm"/>
    <property type="evidence" value="ECO:0007669"/>
    <property type="project" value="TreeGrafter"/>
</dbReference>
<evidence type="ECO:0000256" key="1">
    <source>
        <dbReference type="ARBA" id="ARBA00009625"/>
    </source>
</evidence>
<keyword evidence="4" id="KW-1185">Reference proteome</keyword>
<dbReference type="InterPro" id="IPR003593">
    <property type="entry name" value="AAA+_ATPase"/>
</dbReference>
<dbReference type="PANTHER" id="PTHR23408:SF3">
    <property type="entry name" value="METHYLMALONIC ACIDURIA TYPE A PROTEIN, MITOCHONDRIAL"/>
    <property type="match status" value="1"/>
</dbReference>
<dbReference type="NCBIfam" id="TIGR00750">
    <property type="entry name" value="lao"/>
    <property type="match status" value="1"/>
</dbReference>
<feature type="domain" description="AAA+ ATPase" evidence="2">
    <location>
        <begin position="66"/>
        <end position="242"/>
    </location>
</feature>
<dbReference type="CDD" id="cd03114">
    <property type="entry name" value="MMAA-like"/>
    <property type="match status" value="1"/>
</dbReference>
<dbReference type="RefSeq" id="WP_171199674.1">
    <property type="nucleotide sequence ID" value="NZ_JABEND010000004.1"/>
</dbReference>
<organism evidence="3 4">
    <name type="scientific">Nakamurella aerolata</name>
    <dbReference type="NCBI Taxonomy" id="1656892"/>
    <lineage>
        <taxon>Bacteria</taxon>
        <taxon>Bacillati</taxon>
        <taxon>Actinomycetota</taxon>
        <taxon>Actinomycetes</taxon>
        <taxon>Nakamurellales</taxon>
        <taxon>Nakamurellaceae</taxon>
        <taxon>Nakamurella</taxon>
    </lineage>
</organism>
<dbReference type="GO" id="GO:0005525">
    <property type="term" value="F:GTP binding"/>
    <property type="evidence" value="ECO:0007669"/>
    <property type="project" value="InterPro"/>
</dbReference>
<keyword evidence="3" id="KW-0378">Hydrolase</keyword>
<gene>
    <name evidence="3" type="primary">meaB</name>
    <name evidence="3" type="ORF">HKD39_09850</name>
</gene>
<dbReference type="InterPro" id="IPR027417">
    <property type="entry name" value="P-loop_NTPase"/>
</dbReference>
<proteinExistence type="inferred from homology"/>
<dbReference type="SUPFAM" id="SSF52540">
    <property type="entry name" value="P-loop containing nucleoside triphosphate hydrolases"/>
    <property type="match status" value="1"/>
</dbReference>
<name>A0A849ABZ5_9ACTN</name>
<accession>A0A849ABZ5</accession>
<dbReference type="EMBL" id="JABEND010000004">
    <property type="protein sequence ID" value="NNG36010.1"/>
    <property type="molecule type" value="Genomic_DNA"/>
</dbReference>
<dbReference type="Pfam" id="PF03308">
    <property type="entry name" value="MeaB"/>
    <property type="match status" value="1"/>
</dbReference>
<protein>
    <submittedName>
        <fullName evidence="3">Methylmalonyl Co-A mutase-associated GTPase MeaB</fullName>
        <ecNumber evidence="3">3.6.5.-</ecNumber>
    </submittedName>
</protein>
<dbReference type="Gene3D" id="1.10.287.130">
    <property type="match status" value="1"/>
</dbReference>